<name>A0ABT8QQ35_9FIRM</name>
<dbReference type="Proteomes" id="UP001176021">
    <property type="component" value="Unassembled WGS sequence"/>
</dbReference>
<organism evidence="1 2">
    <name type="scientific">Desulfosporosinus nitroreducens</name>
    <dbReference type="NCBI Taxonomy" id="2018668"/>
    <lineage>
        <taxon>Bacteria</taxon>
        <taxon>Bacillati</taxon>
        <taxon>Bacillota</taxon>
        <taxon>Clostridia</taxon>
        <taxon>Eubacteriales</taxon>
        <taxon>Desulfitobacteriaceae</taxon>
        <taxon>Desulfosporosinus</taxon>
    </lineage>
</organism>
<protein>
    <submittedName>
        <fullName evidence="1">Uncharacterized protein</fullName>
    </submittedName>
</protein>
<reference evidence="1" key="1">
    <citation type="submission" date="2022-05" db="EMBL/GenBank/DDBJ databases">
        <title>Expanded diversity of anoxic marine methylotrophy in a Black Sea sulfate reducing microorganism.</title>
        <authorList>
            <person name="Fischer P.Q."/>
            <person name="Stams A.J.M."/>
            <person name="Villanueva L."/>
            <person name="Sousa D.Z."/>
        </authorList>
    </citation>
    <scope>NUCLEOTIDE SEQUENCE</scope>
    <source>
        <strain evidence="1">P130</strain>
    </source>
</reference>
<comment type="caution">
    <text evidence="1">The sequence shown here is derived from an EMBL/GenBank/DDBJ whole genome shotgun (WGS) entry which is preliminary data.</text>
</comment>
<evidence type="ECO:0000313" key="1">
    <source>
        <dbReference type="EMBL" id="MDO0823468.1"/>
    </source>
</evidence>
<proteinExistence type="predicted"/>
<evidence type="ECO:0000313" key="2">
    <source>
        <dbReference type="Proteomes" id="UP001176021"/>
    </source>
</evidence>
<dbReference type="EMBL" id="JAMJEV010000008">
    <property type="protein sequence ID" value="MDO0823468.1"/>
    <property type="molecule type" value="Genomic_DNA"/>
</dbReference>
<gene>
    <name evidence="1" type="ORF">M8H41_11440</name>
</gene>
<accession>A0ABT8QQ35</accession>
<keyword evidence="2" id="KW-1185">Reference proteome</keyword>
<dbReference type="RefSeq" id="WP_252469075.1">
    <property type="nucleotide sequence ID" value="NZ_JAMHFY010000008.1"/>
</dbReference>
<sequence length="107" mass="12392">MNDNNKSDLDRLAENLEKNAEKSEQKLGMVSFTDLFTPSFMSTYTQFANFGELLTVGKFNVNSLEDFMALLNDDFDLFIKKKTKFKNWDEMQSTAVSDYFKKQEASN</sequence>